<dbReference type="Proteomes" id="UP000485562">
    <property type="component" value="Unassembled WGS sequence"/>
</dbReference>
<comment type="caution">
    <text evidence="2">The sequence shown here is derived from an EMBL/GenBank/DDBJ whole genome shotgun (WGS) entry which is preliminary data.</text>
</comment>
<protein>
    <submittedName>
        <fullName evidence="2">Nitroreductase family protein</fullName>
    </submittedName>
</protein>
<dbReference type="InterPro" id="IPR052544">
    <property type="entry name" value="Bacteriocin_Proc_Enz"/>
</dbReference>
<gene>
    <name evidence="2" type="ORF">BWX89_00546</name>
</gene>
<dbReference type="GO" id="GO:0016491">
    <property type="term" value="F:oxidoreductase activity"/>
    <property type="evidence" value="ECO:0007669"/>
    <property type="project" value="InterPro"/>
</dbReference>
<dbReference type="CDD" id="cd02142">
    <property type="entry name" value="McbC_SagB-like_oxidoreductase"/>
    <property type="match status" value="1"/>
</dbReference>
<name>A0A1V6CC14_UNCT6</name>
<dbReference type="SUPFAM" id="SSF55469">
    <property type="entry name" value="FMN-dependent nitroreductase-like"/>
    <property type="match status" value="1"/>
</dbReference>
<sequence length="215" mass="23678">MELKFLFCAICGILMAGTIGFSDEVIKSVQLPAPDKSGGKPLMEVLSKRQSIRNISSKEIPVQVLSNLLWAAFGINRPESGKKTAPSAVNAQEIDIYVAMQKGLYVYNAKNNTLDPVVSKDIRSTANESPAVLSAPVLLIYVADYSRMPKFPQETRDFFSATDTGFISQNVYLFCASEGLATVVMGSFTKERLTKEMNLKKEQKIILIQPVGYPK</sequence>
<dbReference type="Pfam" id="PF00881">
    <property type="entry name" value="Nitroreductase"/>
    <property type="match status" value="1"/>
</dbReference>
<dbReference type="PANTHER" id="PTHR43745">
    <property type="entry name" value="NITROREDUCTASE MJ1384-RELATED"/>
    <property type="match status" value="1"/>
</dbReference>
<dbReference type="EMBL" id="MWDQ01000041">
    <property type="protein sequence ID" value="OQB74419.1"/>
    <property type="molecule type" value="Genomic_DNA"/>
</dbReference>
<dbReference type="Gene3D" id="3.40.109.10">
    <property type="entry name" value="NADH Oxidase"/>
    <property type="match status" value="1"/>
</dbReference>
<dbReference type="AlphaFoldDB" id="A0A1V6CC14"/>
<dbReference type="InterPro" id="IPR029479">
    <property type="entry name" value="Nitroreductase"/>
</dbReference>
<feature type="domain" description="Nitroreductase" evidence="1">
    <location>
        <begin position="47"/>
        <end position="213"/>
    </location>
</feature>
<evidence type="ECO:0000313" key="2">
    <source>
        <dbReference type="EMBL" id="OQB74419.1"/>
    </source>
</evidence>
<accession>A0A1V6CC14</accession>
<dbReference type="InterPro" id="IPR000415">
    <property type="entry name" value="Nitroreductase-like"/>
</dbReference>
<reference evidence="2" key="1">
    <citation type="submission" date="2017-02" db="EMBL/GenBank/DDBJ databases">
        <title>Delving into the versatile metabolic prowess of the omnipresent phylum Bacteroidetes.</title>
        <authorList>
            <person name="Nobu M.K."/>
            <person name="Mei R."/>
            <person name="Narihiro T."/>
            <person name="Kuroda K."/>
            <person name="Liu W.-T."/>
        </authorList>
    </citation>
    <scope>NUCLEOTIDE SEQUENCE</scope>
    <source>
        <strain evidence="2">ADurb.Bin131</strain>
    </source>
</reference>
<dbReference type="PANTHER" id="PTHR43745:SF2">
    <property type="entry name" value="NITROREDUCTASE MJ1384-RELATED"/>
    <property type="match status" value="1"/>
</dbReference>
<evidence type="ECO:0000259" key="1">
    <source>
        <dbReference type="Pfam" id="PF00881"/>
    </source>
</evidence>
<organism evidence="2">
    <name type="scientific">candidate division TA06 bacterium ADurb.Bin131</name>
    <dbReference type="NCBI Taxonomy" id="1852827"/>
    <lineage>
        <taxon>Bacteria</taxon>
        <taxon>Bacteria division TA06</taxon>
    </lineage>
</organism>
<proteinExistence type="predicted"/>